<evidence type="ECO:0000313" key="1">
    <source>
        <dbReference type="EMBL" id="VEJ35845.1"/>
    </source>
</evidence>
<dbReference type="Proteomes" id="UP000269544">
    <property type="component" value="Chromosome"/>
</dbReference>
<dbReference type="AlphaFoldDB" id="A0A3S4YL27"/>
<gene>
    <name evidence="1" type="ORF">NCTC13079_01029</name>
</gene>
<dbReference type="InterPro" id="IPR029044">
    <property type="entry name" value="Nucleotide-diphossugar_trans"/>
</dbReference>
<dbReference type="Gene3D" id="3.90.550.10">
    <property type="entry name" value="Spore Coat Polysaccharide Biosynthesis Protein SpsA, Chain A"/>
    <property type="match status" value="1"/>
</dbReference>
<evidence type="ECO:0000313" key="2">
    <source>
        <dbReference type="Proteomes" id="UP000269544"/>
    </source>
</evidence>
<dbReference type="GO" id="GO:0016740">
    <property type="term" value="F:transferase activity"/>
    <property type="evidence" value="ECO:0007669"/>
    <property type="project" value="UniProtKB-KW"/>
</dbReference>
<dbReference type="KEGG" id="piv:NCTC13079_01029"/>
<dbReference type="PANTHER" id="PTHR36529">
    <property type="entry name" value="SLL1095 PROTEIN"/>
    <property type="match status" value="1"/>
</dbReference>
<name>A0A3S4YL27_9FIRM</name>
<keyword evidence="1" id="KW-0808">Transferase</keyword>
<dbReference type="InterPro" id="IPR018641">
    <property type="entry name" value="Trfase_1_rSAM/seldom-assoc"/>
</dbReference>
<dbReference type="PANTHER" id="PTHR36529:SF1">
    <property type="entry name" value="GLYCOSYLTRANSFERASE"/>
    <property type="match status" value="1"/>
</dbReference>
<dbReference type="OrthoDB" id="3171511at2"/>
<dbReference type="SUPFAM" id="SSF53448">
    <property type="entry name" value="Nucleotide-diphospho-sugar transferases"/>
    <property type="match status" value="1"/>
</dbReference>
<protein>
    <submittedName>
        <fullName evidence="1">Transferase 1, rSAM/selenodomain-associated</fullName>
    </submittedName>
</protein>
<proteinExistence type="predicted"/>
<dbReference type="NCBIfam" id="TIGR04282">
    <property type="entry name" value="glyco_like_cofC"/>
    <property type="match status" value="1"/>
</dbReference>
<keyword evidence="2" id="KW-1185">Reference proteome</keyword>
<sequence>MSAFMKKTIIFFARTPALGCGKKRLRRDISDEAACAISRVLYDDILNVLAAYPAELVLYYDGPAPEVAHRSAPQTGTDLGTRMGAALKQETQDGPAILLGSDLIGIDASLLDAAFDALKTHDCVLAPSEDGGYGIIGMRKYIDLFSGIAYSRSDVFDNTVKKARRQDATVGVVDTIRDIDDIYDLVREYTGAPVIREQRQGDVRTFITGDGRALRIATDPGALEGSILPPQTMMPFYHVLEPIPKEMK</sequence>
<reference evidence="1 2" key="1">
    <citation type="submission" date="2018-12" db="EMBL/GenBank/DDBJ databases">
        <authorList>
            <consortium name="Pathogen Informatics"/>
        </authorList>
    </citation>
    <scope>NUCLEOTIDE SEQUENCE [LARGE SCALE GENOMIC DNA]</scope>
    <source>
        <strain evidence="1 2">NCTC13079</strain>
    </source>
</reference>
<dbReference type="Pfam" id="PF09837">
    <property type="entry name" value="DUF2064"/>
    <property type="match status" value="1"/>
</dbReference>
<organism evidence="1 2">
    <name type="scientific">Aedoeadaptatus ivorii</name>
    <dbReference type="NCBI Taxonomy" id="54006"/>
    <lineage>
        <taxon>Bacteria</taxon>
        <taxon>Bacillati</taxon>
        <taxon>Bacillota</taxon>
        <taxon>Tissierellia</taxon>
        <taxon>Tissierellales</taxon>
        <taxon>Peptoniphilaceae</taxon>
        <taxon>Aedoeadaptatus</taxon>
    </lineage>
</organism>
<dbReference type="EMBL" id="LR134523">
    <property type="protein sequence ID" value="VEJ35845.1"/>
    <property type="molecule type" value="Genomic_DNA"/>
</dbReference>
<accession>A0A3S4YL27</accession>